<comment type="subcellular location">
    <subcellularLocation>
        <location evidence="1">Membrane</location>
        <topology evidence="1">Single-pass membrane protein</topology>
    </subcellularLocation>
</comment>
<gene>
    <name evidence="9" type="ORF">SPSK_09530</name>
</gene>
<dbReference type="RefSeq" id="XP_016588193.1">
    <property type="nucleotide sequence ID" value="XM_016736102.1"/>
</dbReference>
<evidence type="ECO:0000256" key="2">
    <source>
        <dbReference type="ARBA" id="ARBA00022692"/>
    </source>
</evidence>
<dbReference type="EMBL" id="AXCR01000007">
    <property type="protein sequence ID" value="KJR85517.1"/>
    <property type="molecule type" value="Genomic_DNA"/>
</dbReference>
<protein>
    <recommendedName>
        <fullName evidence="8">ER membrane protein complex subunit 7 beta-sandwich domain-containing protein</fullName>
    </recommendedName>
</protein>
<evidence type="ECO:0000256" key="6">
    <source>
        <dbReference type="SAM" id="MobiDB-lite"/>
    </source>
</evidence>
<feature type="transmembrane region" description="Helical" evidence="7">
    <location>
        <begin position="242"/>
        <end position="260"/>
    </location>
</feature>
<reference evidence="9 10" key="2">
    <citation type="journal article" date="2015" name="Eukaryot. Cell">
        <title>Asexual propagation of a virulent clone complex in a human and feline outbreak of sporotrichosis.</title>
        <authorList>
            <person name="Teixeira Mde M."/>
            <person name="Rodrigues A.M."/>
            <person name="Tsui C.K."/>
            <person name="de Almeida L.G."/>
            <person name="Van Diepeningen A.D."/>
            <person name="van den Ende B.G."/>
            <person name="Fernandes G.F."/>
            <person name="Kano R."/>
            <person name="Hamelin R.C."/>
            <person name="Lopes-Bezerra L.M."/>
            <person name="Vasconcelos A.T."/>
            <person name="de Hoog S."/>
            <person name="de Camargo Z.P."/>
            <person name="Felipe M.S."/>
        </authorList>
    </citation>
    <scope>NUCLEOTIDE SEQUENCE [LARGE SCALE GENOMIC DNA]</scope>
    <source>
        <strain evidence="9 10">1099-18</strain>
    </source>
</reference>
<dbReference type="PANTHER" id="PTHR13605">
    <property type="entry name" value="ER MEMBRANE PROTEIN COMPLEX SUBUNIT 7"/>
    <property type="match status" value="1"/>
</dbReference>
<evidence type="ECO:0000256" key="1">
    <source>
        <dbReference type="ARBA" id="ARBA00004167"/>
    </source>
</evidence>
<dbReference type="InterPro" id="IPR039163">
    <property type="entry name" value="EMC7"/>
</dbReference>
<dbReference type="KEGG" id="ssck:SPSK_09530"/>
<accession>A0A0F2M7A7</accession>
<evidence type="ECO:0000313" key="10">
    <source>
        <dbReference type="Proteomes" id="UP000033710"/>
    </source>
</evidence>
<dbReference type="VEuPathDB" id="FungiDB:SPSK_09530"/>
<dbReference type="Pfam" id="PF09430">
    <property type="entry name" value="EMC7_beta-sandw"/>
    <property type="match status" value="1"/>
</dbReference>
<dbReference type="OrthoDB" id="27095at2759"/>
<keyword evidence="3" id="KW-0732">Signal</keyword>
<feature type="region of interest" description="Disordered" evidence="6">
    <location>
        <begin position="272"/>
        <end position="300"/>
    </location>
</feature>
<dbReference type="InterPro" id="IPR019008">
    <property type="entry name" value="Beta_sandwich_EMC7"/>
</dbReference>
<keyword evidence="2 7" id="KW-0812">Transmembrane</keyword>
<dbReference type="PANTHER" id="PTHR13605:SF4">
    <property type="entry name" value="ER MEMBRANE PROTEIN COMPLEX SUBUNIT 7"/>
    <property type="match status" value="1"/>
</dbReference>
<dbReference type="GeneID" id="27671379"/>
<reference evidence="9 10" key="1">
    <citation type="journal article" date="2014" name="BMC Genomics">
        <title>Comparative genomics of the major fungal agents of human and animal Sporotrichosis: Sporothrix schenckii and Sporothrix brasiliensis.</title>
        <authorList>
            <person name="Teixeira M.M."/>
            <person name="de Almeida L.G."/>
            <person name="Kubitschek-Barreira P."/>
            <person name="Alves F.L."/>
            <person name="Kioshima E.S."/>
            <person name="Abadio A.K."/>
            <person name="Fernandes L."/>
            <person name="Derengowski L.S."/>
            <person name="Ferreira K.S."/>
            <person name="Souza R.C."/>
            <person name="Ruiz J.C."/>
            <person name="de Andrade N.C."/>
            <person name="Paes H.C."/>
            <person name="Nicola A.M."/>
            <person name="Albuquerque P."/>
            <person name="Gerber A.L."/>
            <person name="Martins V.P."/>
            <person name="Peconick L.D."/>
            <person name="Neto A.V."/>
            <person name="Chaucanez C.B."/>
            <person name="Silva P.A."/>
            <person name="Cunha O.L."/>
            <person name="de Oliveira F.F."/>
            <person name="dos Santos T.C."/>
            <person name="Barros A.L."/>
            <person name="Soares M.A."/>
            <person name="de Oliveira L.M."/>
            <person name="Marini M.M."/>
            <person name="Villalobos-Duno H."/>
            <person name="Cunha M.M."/>
            <person name="de Hoog S."/>
            <person name="da Silveira J.F."/>
            <person name="Henrissat B."/>
            <person name="Nino-Vega G.A."/>
            <person name="Cisalpino P.S."/>
            <person name="Mora-Montes H.M."/>
            <person name="Almeida S.R."/>
            <person name="Stajich J.E."/>
            <person name="Lopes-Bezerra L.M."/>
            <person name="Vasconcelos A.T."/>
            <person name="Felipe M.S."/>
        </authorList>
    </citation>
    <scope>NUCLEOTIDE SEQUENCE [LARGE SCALE GENOMIC DNA]</scope>
    <source>
        <strain evidence="9 10">1099-18</strain>
    </source>
</reference>
<dbReference type="GO" id="GO:0072546">
    <property type="term" value="C:EMC complex"/>
    <property type="evidence" value="ECO:0007669"/>
    <property type="project" value="TreeGrafter"/>
</dbReference>
<comment type="caution">
    <text evidence="9">The sequence shown here is derived from an EMBL/GenBank/DDBJ whole genome shotgun (WGS) entry which is preliminary data.</text>
</comment>
<evidence type="ECO:0000256" key="7">
    <source>
        <dbReference type="SAM" id="Phobius"/>
    </source>
</evidence>
<keyword evidence="4 7" id="KW-1133">Transmembrane helix</keyword>
<feature type="region of interest" description="Disordered" evidence="6">
    <location>
        <begin position="305"/>
        <end position="324"/>
    </location>
</feature>
<evidence type="ECO:0000313" key="9">
    <source>
        <dbReference type="EMBL" id="KJR85517.1"/>
    </source>
</evidence>
<dbReference type="Proteomes" id="UP000033710">
    <property type="component" value="Unassembled WGS sequence"/>
</dbReference>
<dbReference type="AlphaFoldDB" id="A0A0F2M7A7"/>
<keyword evidence="5 7" id="KW-0472">Membrane</keyword>
<feature type="domain" description="ER membrane protein complex subunit 7 beta-sandwich" evidence="8">
    <location>
        <begin position="97"/>
        <end position="245"/>
    </location>
</feature>
<name>A0A0F2M7A7_SPOSC</name>
<evidence type="ECO:0000256" key="5">
    <source>
        <dbReference type="ARBA" id="ARBA00023136"/>
    </source>
</evidence>
<sequence length="324" mass="33978">MVFWNSHGYPLIDVNASLSVDALPPSAQQTDTMRPILTFSLVQLLVAATTAVASASSAVSPPPSTSITFQIGVPSRVQEQEKESAAVALLSSIPGWTRATLESGDGRQYVSAPITAGGKLVFSNVTAGSYLGEMHCATHIFSPLRVDVEEEADPAATGAAKADSRLLVTRITETYRGNDWANQGEVVQRVLPVKVGGAGAHDGVALTNAGPTFLVAPTVLQTKSYYSERSSFDVLSLLKNPMILMAIVALVMMVGMPYMMDQMDPEMRAEFEERQKSNPMNSLLGGGGGGGRQAPPGANFDMAAFLAGSGKSDKKPGGGGASRK</sequence>
<organism evidence="9 10">
    <name type="scientific">Sporothrix schenckii 1099-18</name>
    <dbReference type="NCBI Taxonomy" id="1397361"/>
    <lineage>
        <taxon>Eukaryota</taxon>
        <taxon>Fungi</taxon>
        <taxon>Dikarya</taxon>
        <taxon>Ascomycota</taxon>
        <taxon>Pezizomycotina</taxon>
        <taxon>Sordariomycetes</taxon>
        <taxon>Sordariomycetidae</taxon>
        <taxon>Ophiostomatales</taxon>
        <taxon>Ophiostomataceae</taxon>
        <taxon>Sporothrix</taxon>
    </lineage>
</organism>
<evidence type="ECO:0000256" key="3">
    <source>
        <dbReference type="ARBA" id="ARBA00022729"/>
    </source>
</evidence>
<evidence type="ECO:0000259" key="8">
    <source>
        <dbReference type="Pfam" id="PF09430"/>
    </source>
</evidence>
<evidence type="ECO:0000256" key="4">
    <source>
        <dbReference type="ARBA" id="ARBA00022989"/>
    </source>
</evidence>
<proteinExistence type="predicted"/>